<dbReference type="InParanoid" id="A0A1J7JLS0"/>
<keyword evidence="2" id="KW-1185">Reference proteome</keyword>
<gene>
    <name evidence="1" type="ORF">CONLIGDRAFT_681595</name>
</gene>
<evidence type="ECO:0000313" key="2">
    <source>
        <dbReference type="Proteomes" id="UP000182658"/>
    </source>
</evidence>
<organism evidence="1 2">
    <name type="scientific">Coniochaeta ligniaria NRRL 30616</name>
    <dbReference type="NCBI Taxonomy" id="1408157"/>
    <lineage>
        <taxon>Eukaryota</taxon>
        <taxon>Fungi</taxon>
        <taxon>Dikarya</taxon>
        <taxon>Ascomycota</taxon>
        <taxon>Pezizomycotina</taxon>
        <taxon>Sordariomycetes</taxon>
        <taxon>Sordariomycetidae</taxon>
        <taxon>Coniochaetales</taxon>
        <taxon>Coniochaetaceae</taxon>
        <taxon>Coniochaeta</taxon>
    </lineage>
</organism>
<dbReference type="OrthoDB" id="5190067at2759"/>
<proteinExistence type="predicted"/>
<name>A0A1J7JLS0_9PEZI</name>
<reference evidence="1 2" key="1">
    <citation type="submission" date="2016-10" db="EMBL/GenBank/DDBJ databases">
        <title>Draft genome sequence of Coniochaeta ligniaria NRRL30616, a lignocellulolytic fungus for bioabatement of inhibitors in plant biomass hydrolysates.</title>
        <authorList>
            <consortium name="DOE Joint Genome Institute"/>
            <person name="Jimenez D.J."/>
            <person name="Hector R.E."/>
            <person name="Riley R."/>
            <person name="Sun H."/>
            <person name="Grigoriev I.V."/>
            <person name="Van Elsas J.D."/>
            <person name="Nichols N.N."/>
        </authorList>
    </citation>
    <scope>NUCLEOTIDE SEQUENCE [LARGE SCALE GENOMIC DNA]</scope>
    <source>
        <strain evidence="1 2">NRRL 30616</strain>
    </source>
</reference>
<evidence type="ECO:0000313" key="1">
    <source>
        <dbReference type="EMBL" id="OIW28650.1"/>
    </source>
</evidence>
<dbReference type="EMBL" id="KV875098">
    <property type="protein sequence ID" value="OIW28650.1"/>
    <property type="molecule type" value="Genomic_DNA"/>
</dbReference>
<dbReference type="AlphaFoldDB" id="A0A1J7JLS0"/>
<sequence>MGRCMQCVECPDQGLGPEMDFGDIWMQSADDDIVDDYEEVDDQEEPKKEILQIPGRKYDSEFGKARRKKQFVEAAPSHDGKPCFAAYQVTYALWEEPDDDDEPPANRRPLFGIRIYDVTPEADADRAKDLVVKFDTLLACARHQPFYDRLEVVAVPLDAHLSDLEKAKICTAYDDAERASRMATCHYAFYIPPYITDRYYRRGLVMIDRLEADSGWENLFTESAARKTLVARNMEPVEPAQSRYGSFSVVKWQPRPKTWEEDEETPPPADHAHCLEQPFEHFAYEFGCAGRLRRGIETFYIHYVDEGRLDHELQRAKEAE</sequence>
<accession>A0A1J7JLS0</accession>
<dbReference type="Proteomes" id="UP000182658">
    <property type="component" value="Unassembled WGS sequence"/>
</dbReference>
<protein>
    <submittedName>
        <fullName evidence="1">Uncharacterized protein</fullName>
    </submittedName>
</protein>